<sequence>MAGGTGEQKSLEQTPTWTVAVVCTVFVIASLLVERLIHRLGQNFKKAKKKELFHTLEQIKNELMILGFISLFLTVFQNKIASICISESLNSKLLPCPYRPPVAEAPVARRRRLLATEAVSQTGCKAGFVPVISVEGLHQLHIFIFVLAIIHVIYSCITVLVGVLQVHSWKKWELDSHKDALSAADDALDTKHTHHQFAQDRVRYKFLHTTVTGLNLDSYIYSFFRQFGKPIYRSDYLSLRLGFIAKHRLPVDYDFHSYIGRAMEDDFKHVVGISIFLWGFVCLFLLLDLDGWYTYFWIAFIPTILVLIVGAKLQHIILTLAIDVRGGVNTVELNSANDLDDSHKDEETLDKIVKPVIRDDLFWFDRPTLLLKLIHVILFQNAFELAFFFWAMFTFGFNSCLVGKRWMILVRLGMGVFVQVLCSASTLPLYALVSQMGSNIKLQHAFSETTRSGISKWREKAVKSSKPHPKPKEKLHSKPKEKPRQLAGIVGINKEVDEQGRARSIELPQRGTQHGHKQHPHPHGHHQHPHPPHHEGSHVVEINDAPDMNIRSSASNTNSENASSVPNIFQIAAAKMAEKKSGSTQNDSTP</sequence>
<feature type="transmembrane region" description="Helical" evidence="10">
    <location>
        <begin position="140"/>
        <end position="164"/>
    </location>
</feature>
<keyword evidence="8" id="KW-0112">Calmodulin-binding</keyword>
<dbReference type="GO" id="GO:0016020">
    <property type="term" value="C:membrane"/>
    <property type="evidence" value="ECO:0007669"/>
    <property type="project" value="UniProtKB-SubCell"/>
</dbReference>
<feature type="region of interest" description="Disordered" evidence="9">
    <location>
        <begin position="509"/>
        <end position="539"/>
    </location>
</feature>
<dbReference type="KEGG" id="ppp:112286126"/>
<gene>
    <name evidence="12" type="primary">LOC112286126</name>
    <name evidence="8" type="synonym">MLO</name>
    <name evidence="11" type="ORF">PHYPA_011779</name>
</gene>
<dbReference type="InterPro" id="IPR004326">
    <property type="entry name" value="Mlo"/>
</dbReference>
<feature type="compositionally biased region" description="Basic and acidic residues" evidence="9">
    <location>
        <begin position="470"/>
        <end position="484"/>
    </location>
</feature>
<evidence type="ECO:0000256" key="3">
    <source>
        <dbReference type="ARBA" id="ARBA00022692"/>
    </source>
</evidence>
<keyword evidence="4 8" id="KW-0611">Plant defense</keyword>
<comment type="similarity">
    <text evidence="2 8">Belongs to the MLO family.</text>
</comment>
<reference evidence="12" key="3">
    <citation type="submission" date="2020-12" db="UniProtKB">
        <authorList>
            <consortium name="EnsemblPlants"/>
        </authorList>
    </citation>
    <scope>IDENTIFICATION</scope>
</reference>
<feature type="region of interest" description="Disordered" evidence="9">
    <location>
        <begin position="457"/>
        <end position="486"/>
    </location>
</feature>
<keyword evidence="5 8" id="KW-1133">Transmembrane helix</keyword>
<feature type="transmembrane region" description="Helical" evidence="10">
    <location>
        <begin position="293"/>
        <end position="311"/>
    </location>
</feature>
<keyword evidence="6 8" id="KW-0472">Membrane</keyword>
<evidence type="ECO:0000256" key="10">
    <source>
        <dbReference type="SAM" id="Phobius"/>
    </source>
</evidence>
<reference evidence="11 13" key="1">
    <citation type="journal article" date="2008" name="Science">
        <title>The Physcomitrella genome reveals evolutionary insights into the conquest of land by plants.</title>
        <authorList>
            <person name="Rensing S."/>
            <person name="Lang D."/>
            <person name="Zimmer A."/>
            <person name="Terry A."/>
            <person name="Salamov A."/>
            <person name="Shapiro H."/>
            <person name="Nishiyama T."/>
            <person name="Perroud P.-F."/>
            <person name="Lindquist E."/>
            <person name="Kamisugi Y."/>
            <person name="Tanahashi T."/>
            <person name="Sakakibara K."/>
            <person name="Fujita T."/>
            <person name="Oishi K."/>
            <person name="Shin-I T."/>
            <person name="Kuroki Y."/>
            <person name="Toyoda A."/>
            <person name="Suzuki Y."/>
            <person name="Hashimoto A."/>
            <person name="Yamaguchi K."/>
            <person name="Sugano A."/>
            <person name="Kohara Y."/>
            <person name="Fujiyama A."/>
            <person name="Anterola A."/>
            <person name="Aoki S."/>
            <person name="Ashton N."/>
            <person name="Barbazuk W.B."/>
            <person name="Barker E."/>
            <person name="Bennetzen J."/>
            <person name="Bezanilla M."/>
            <person name="Blankenship R."/>
            <person name="Cho S.H."/>
            <person name="Dutcher S."/>
            <person name="Estelle M."/>
            <person name="Fawcett J.A."/>
            <person name="Gundlach H."/>
            <person name="Hanada K."/>
            <person name="Heyl A."/>
            <person name="Hicks K.A."/>
            <person name="Hugh J."/>
            <person name="Lohr M."/>
            <person name="Mayer K."/>
            <person name="Melkozernov A."/>
            <person name="Murata T."/>
            <person name="Nelson D."/>
            <person name="Pils B."/>
            <person name="Prigge M."/>
            <person name="Reiss B."/>
            <person name="Renner T."/>
            <person name="Rombauts S."/>
            <person name="Rushton P."/>
            <person name="Sanderfoot A."/>
            <person name="Schween G."/>
            <person name="Shiu S.-H."/>
            <person name="Stueber K."/>
            <person name="Theodoulou F.L."/>
            <person name="Tu H."/>
            <person name="Van de Peer Y."/>
            <person name="Verrier P.J."/>
            <person name="Waters E."/>
            <person name="Wood A."/>
            <person name="Yang L."/>
            <person name="Cove D."/>
            <person name="Cuming A."/>
            <person name="Hasebe M."/>
            <person name="Lucas S."/>
            <person name="Mishler D.B."/>
            <person name="Reski R."/>
            <person name="Grigoriev I."/>
            <person name="Quatrano R.S."/>
            <person name="Boore J.L."/>
        </authorList>
    </citation>
    <scope>NUCLEOTIDE SEQUENCE [LARGE SCALE GENOMIC DNA]</scope>
    <source>
        <strain evidence="12 13">cv. Gransden 2004</strain>
    </source>
</reference>
<dbReference type="OMA" id="NKIASIC"/>
<keyword evidence="7 8" id="KW-0568">Pathogenesis-related protein</keyword>
<accession>A0A2K1K7Y1</accession>
<feature type="transmembrane region" description="Helical" evidence="10">
    <location>
        <begin position="59"/>
        <end position="76"/>
    </location>
</feature>
<dbReference type="AlphaFoldDB" id="A0A2K1K7Y1"/>
<feature type="compositionally biased region" description="Basic residues" evidence="9">
    <location>
        <begin position="513"/>
        <end position="531"/>
    </location>
</feature>
<protein>
    <recommendedName>
        <fullName evidence="8">MLO-like protein</fullName>
    </recommendedName>
</protein>
<evidence type="ECO:0000256" key="6">
    <source>
        <dbReference type="ARBA" id="ARBA00023136"/>
    </source>
</evidence>
<comment type="function">
    <text evidence="8">May be involved in modulation of pathogen defense and leaf cell death.</text>
</comment>
<dbReference type="PANTHER" id="PTHR31942">
    <property type="entry name" value="MLO-LIKE PROTEIN 1"/>
    <property type="match status" value="1"/>
</dbReference>
<dbReference type="Gramene" id="Pp3c8_18960V3.1">
    <property type="protein sequence ID" value="Pp3c8_18960V3.1"/>
    <property type="gene ID" value="Pp3c8_18960"/>
</dbReference>
<reference evidence="11 13" key="2">
    <citation type="journal article" date="2018" name="Plant J.">
        <title>The Physcomitrella patens chromosome-scale assembly reveals moss genome structure and evolution.</title>
        <authorList>
            <person name="Lang D."/>
            <person name="Ullrich K.K."/>
            <person name="Murat F."/>
            <person name="Fuchs J."/>
            <person name="Jenkins J."/>
            <person name="Haas F.B."/>
            <person name="Piednoel M."/>
            <person name="Gundlach H."/>
            <person name="Van Bel M."/>
            <person name="Meyberg R."/>
            <person name="Vives C."/>
            <person name="Morata J."/>
            <person name="Symeonidi A."/>
            <person name="Hiss M."/>
            <person name="Muchero W."/>
            <person name="Kamisugi Y."/>
            <person name="Saleh O."/>
            <person name="Blanc G."/>
            <person name="Decker E.L."/>
            <person name="van Gessel N."/>
            <person name="Grimwood J."/>
            <person name="Hayes R.D."/>
            <person name="Graham S.W."/>
            <person name="Gunter L.E."/>
            <person name="McDaniel S.F."/>
            <person name="Hoernstein S.N.W."/>
            <person name="Larsson A."/>
            <person name="Li F.W."/>
            <person name="Perroud P.F."/>
            <person name="Phillips J."/>
            <person name="Ranjan P."/>
            <person name="Rokshar D.S."/>
            <person name="Rothfels C.J."/>
            <person name="Schneider L."/>
            <person name="Shu S."/>
            <person name="Stevenson D.W."/>
            <person name="Thummler F."/>
            <person name="Tillich M."/>
            <person name="Villarreal Aguilar J.C."/>
            <person name="Widiez T."/>
            <person name="Wong G.K."/>
            <person name="Wymore A."/>
            <person name="Zhang Y."/>
            <person name="Zimmer A.D."/>
            <person name="Quatrano R.S."/>
            <person name="Mayer K.F.X."/>
            <person name="Goodstein D."/>
            <person name="Casacuberta J.M."/>
            <person name="Vandepoele K."/>
            <person name="Reski R."/>
            <person name="Cuming A.C."/>
            <person name="Tuskan G.A."/>
            <person name="Maumus F."/>
            <person name="Salse J."/>
            <person name="Schmutz J."/>
            <person name="Rensing S.A."/>
        </authorList>
    </citation>
    <scope>NUCLEOTIDE SEQUENCE [LARGE SCALE GENOMIC DNA]</scope>
    <source>
        <strain evidence="12 13">cv. Gransden 2004</strain>
    </source>
</reference>
<feature type="transmembrane region" description="Helical" evidence="10">
    <location>
        <begin position="17"/>
        <end position="38"/>
    </location>
</feature>
<dbReference type="Proteomes" id="UP000006727">
    <property type="component" value="Chromosome 8"/>
</dbReference>
<comment type="domain">
    <text evidence="8">The C-terminus contains a calmodulin-binding domain, which binds calmodulin in a calcium-dependent fashion.</text>
</comment>
<organism evidence="11">
    <name type="scientific">Physcomitrium patens</name>
    <name type="common">Spreading-leaved earth moss</name>
    <name type="synonym">Physcomitrella patens</name>
    <dbReference type="NCBI Taxonomy" id="3218"/>
    <lineage>
        <taxon>Eukaryota</taxon>
        <taxon>Viridiplantae</taxon>
        <taxon>Streptophyta</taxon>
        <taxon>Embryophyta</taxon>
        <taxon>Bryophyta</taxon>
        <taxon>Bryophytina</taxon>
        <taxon>Bryopsida</taxon>
        <taxon>Funariidae</taxon>
        <taxon>Funariales</taxon>
        <taxon>Funariaceae</taxon>
        <taxon>Physcomitrium</taxon>
    </lineage>
</organism>
<dbReference type="GO" id="GO:0006952">
    <property type="term" value="P:defense response"/>
    <property type="evidence" value="ECO:0007669"/>
    <property type="project" value="UniProtKB-KW"/>
</dbReference>
<evidence type="ECO:0000256" key="5">
    <source>
        <dbReference type="ARBA" id="ARBA00022989"/>
    </source>
</evidence>
<dbReference type="EnsemblPlants" id="Pp3c8_18960V3.2">
    <property type="protein sequence ID" value="Pp3c8_18960V3.2"/>
    <property type="gene ID" value="Pp3c8_18960"/>
</dbReference>
<dbReference type="Gramene" id="Pp3c8_18960V3.2">
    <property type="protein sequence ID" value="Pp3c8_18960V3.2"/>
    <property type="gene ID" value="Pp3c8_18960"/>
</dbReference>
<keyword evidence="3 8" id="KW-0812">Transmembrane</keyword>
<dbReference type="OrthoDB" id="1388414at2759"/>
<dbReference type="FunCoup" id="A0A2K1K7Y1">
    <property type="interactions" value="1314"/>
</dbReference>
<name>A0A2K1K7Y1_PHYPA</name>
<evidence type="ECO:0000256" key="7">
    <source>
        <dbReference type="ARBA" id="ARBA00023265"/>
    </source>
</evidence>
<evidence type="ECO:0000256" key="4">
    <source>
        <dbReference type="ARBA" id="ARBA00022821"/>
    </source>
</evidence>
<evidence type="ECO:0000256" key="2">
    <source>
        <dbReference type="ARBA" id="ARBA00006574"/>
    </source>
</evidence>
<feature type="transmembrane region" description="Helical" evidence="10">
    <location>
        <begin position="373"/>
        <end position="396"/>
    </location>
</feature>
<evidence type="ECO:0000313" key="11">
    <source>
        <dbReference type="EMBL" id="PNR49882.1"/>
    </source>
</evidence>
<dbReference type="Pfam" id="PF03094">
    <property type="entry name" value="Mlo"/>
    <property type="match status" value="1"/>
</dbReference>
<evidence type="ECO:0000256" key="1">
    <source>
        <dbReference type="ARBA" id="ARBA00004141"/>
    </source>
</evidence>
<evidence type="ECO:0000256" key="8">
    <source>
        <dbReference type="RuleBase" id="RU280816"/>
    </source>
</evidence>
<evidence type="ECO:0000256" key="9">
    <source>
        <dbReference type="SAM" id="MobiDB-lite"/>
    </source>
</evidence>
<dbReference type="RefSeq" id="XP_024383510.1">
    <property type="nucleotide sequence ID" value="XM_024527742.2"/>
</dbReference>
<dbReference type="EnsemblPlants" id="Pp3c8_18960V3.1">
    <property type="protein sequence ID" value="Pp3c8_18960V3.1"/>
    <property type="gene ID" value="Pp3c8_18960"/>
</dbReference>
<proteinExistence type="inferred from homology"/>
<dbReference type="PANTHER" id="PTHR31942:SF52">
    <property type="entry name" value="MLO-LIKE PROTEIN 1"/>
    <property type="match status" value="1"/>
</dbReference>
<evidence type="ECO:0000313" key="12">
    <source>
        <dbReference type="EnsemblPlants" id="Pp3c8_18960V3.1"/>
    </source>
</evidence>
<dbReference type="STRING" id="3218.A0A2K1K7Y1"/>
<evidence type="ECO:0000313" key="13">
    <source>
        <dbReference type="Proteomes" id="UP000006727"/>
    </source>
</evidence>
<dbReference type="PaxDb" id="3218-PP1S122_140V6.1"/>
<comment type="subcellular location">
    <subcellularLocation>
        <location evidence="1 8">Membrane</location>
        <topology evidence="1 8">Multi-pass membrane protein</topology>
    </subcellularLocation>
</comment>
<feature type="transmembrane region" description="Helical" evidence="10">
    <location>
        <begin position="270"/>
        <end position="287"/>
    </location>
</feature>
<feature type="transmembrane region" description="Helical" evidence="10">
    <location>
        <begin position="408"/>
        <end position="433"/>
    </location>
</feature>
<dbReference type="EMBL" id="ABEU02000008">
    <property type="protein sequence ID" value="PNR49882.1"/>
    <property type="molecule type" value="Genomic_DNA"/>
</dbReference>
<dbReference type="GeneID" id="112286126"/>
<dbReference type="GO" id="GO:0005516">
    <property type="term" value="F:calmodulin binding"/>
    <property type="evidence" value="ECO:0007669"/>
    <property type="project" value="UniProtKB-KW"/>
</dbReference>
<keyword evidence="13" id="KW-1185">Reference proteome</keyword>